<dbReference type="SUPFAM" id="SSF52540">
    <property type="entry name" value="P-loop containing nucleoside triphosphate hydrolases"/>
    <property type="match status" value="1"/>
</dbReference>
<dbReference type="PANTHER" id="PTHR43297">
    <property type="entry name" value="OLIGOPEPTIDE TRANSPORT ATP-BINDING PROTEIN APPD"/>
    <property type="match status" value="1"/>
</dbReference>
<sequence>MRGLRNPLGVASVVSLAFLLFAAGLGALLWGDAAVRTDTMALAQGASAAHPMGTDGLGRDVLARVMVAARPSIGLALLATAITVAGGLLLGGLPAVLGRRAGRLLTGFIGLVVAFPGLLIALVLAVVLGSGGRSAAVAIGLAGVPAFARLTQTLAASVAGRDFVAAARVLGVGRARMLFRHILPNIGEPLIVQATLGAGGALLAFAALSFLGLGVQAPDYDWGLLLNEGLNRVYVNPAAALAPGIAVVLAGLAFNVLGEYAAQVFGGRTPAARAAGRSARPVAGDALTVTDLRVSFAGAVPVKGVSFTVGPGERVGLVGESGSGKSLTALAVSGLVEPPGVVTGSIRAGETAMVFQDPMTSLNPALRVGIQLAEVATVHGRLARRAARERAVARLTDVHIAAAARVIGQYPHELSGGMRQRAMIAMGLMGSPRLIIADEPTTALDVTVQKQILDLLREVSTATGAAILLISHDLAVVAQLCSRVLVMYAGVIVEDLTAEQLVAGPAHPYTRALLASVPDMSADRALPLATIPGRMPSPAEPVTGCPFAPRCPRAGERCLTAMPALDGGVACWHPVREEAP</sequence>
<dbReference type="GO" id="GO:0005886">
    <property type="term" value="C:plasma membrane"/>
    <property type="evidence" value="ECO:0007669"/>
    <property type="project" value="UniProtKB-SubCell"/>
</dbReference>
<evidence type="ECO:0000256" key="1">
    <source>
        <dbReference type="ARBA" id="ARBA00004141"/>
    </source>
</evidence>
<dbReference type="InterPro" id="IPR027417">
    <property type="entry name" value="P-loop_NTPase"/>
</dbReference>
<evidence type="ECO:0000259" key="13">
    <source>
        <dbReference type="PROSITE" id="PS50928"/>
    </source>
</evidence>
<comment type="similarity">
    <text evidence="3">Belongs to the ABC transporter superfamily.</text>
</comment>
<dbReference type="OrthoDB" id="9809030at2"/>
<reference evidence="14 15" key="1">
    <citation type="submission" date="2019-05" db="EMBL/GenBank/DDBJ databases">
        <title>Draft genome sequence of Nonomuraea zeae DSM 100528.</title>
        <authorList>
            <person name="Saricaoglu S."/>
            <person name="Isik K."/>
        </authorList>
    </citation>
    <scope>NUCLEOTIDE SEQUENCE [LARGE SCALE GENOMIC DNA]</scope>
    <source>
        <strain evidence="14 15">DSM 100528</strain>
    </source>
</reference>
<dbReference type="InterPro" id="IPR017871">
    <property type="entry name" value="ABC_transporter-like_CS"/>
</dbReference>
<evidence type="ECO:0000256" key="4">
    <source>
        <dbReference type="ARBA" id="ARBA00022448"/>
    </source>
</evidence>
<evidence type="ECO:0000259" key="12">
    <source>
        <dbReference type="PROSITE" id="PS50893"/>
    </source>
</evidence>
<feature type="transmembrane region" description="Helical" evidence="11">
    <location>
        <begin position="233"/>
        <end position="258"/>
    </location>
</feature>
<dbReference type="EMBL" id="VCKX01000002">
    <property type="protein sequence ID" value="TMR39659.1"/>
    <property type="molecule type" value="Genomic_DNA"/>
</dbReference>
<evidence type="ECO:0000256" key="11">
    <source>
        <dbReference type="RuleBase" id="RU363032"/>
    </source>
</evidence>
<evidence type="ECO:0000256" key="5">
    <source>
        <dbReference type="ARBA" id="ARBA00022475"/>
    </source>
</evidence>
<organism evidence="14 15">
    <name type="scientific">Nonomuraea zeae</name>
    <dbReference type="NCBI Taxonomy" id="1642303"/>
    <lineage>
        <taxon>Bacteria</taxon>
        <taxon>Bacillati</taxon>
        <taxon>Actinomycetota</taxon>
        <taxon>Actinomycetes</taxon>
        <taxon>Streptosporangiales</taxon>
        <taxon>Streptosporangiaceae</taxon>
        <taxon>Nonomuraea</taxon>
    </lineage>
</organism>
<proteinExistence type="inferred from homology"/>
<evidence type="ECO:0000256" key="3">
    <source>
        <dbReference type="ARBA" id="ARBA00005417"/>
    </source>
</evidence>
<dbReference type="RefSeq" id="WP_138687685.1">
    <property type="nucleotide sequence ID" value="NZ_JBHSAZ010000112.1"/>
</dbReference>
<dbReference type="SMART" id="SM00382">
    <property type="entry name" value="AAA"/>
    <property type="match status" value="1"/>
</dbReference>
<accession>A0A5S4H3S1</accession>
<evidence type="ECO:0000313" key="15">
    <source>
        <dbReference type="Proteomes" id="UP000306628"/>
    </source>
</evidence>
<comment type="subcellular location">
    <subcellularLocation>
        <location evidence="11">Cell membrane</location>
        <topology evidence="11">Multi-pass membrane protein</topology>
    </subcellularLocation>
    <subcellularLocation>
        <location evidence="2">Cell membrane</location>
        <topology evidence="2">Peripheral membrane protein</topology>
    </subcellularLocation>
    <subcellularLocation>
        <location evidence="1">Membrane</location>
        <topology evidence="1">Multi-pass membrane protein</topology>
    </subcellularLocation>
</comment>
<dbReference type="Pfam" id="PF00528">
    <property type="entry name" value="BPD_transp_1"/>
    <property type="match status" value="1"/>
</dbReference>
<keyword evidence="5" id="KW-1003">Cell membrane</keyword>
<dbReference type="Pfam" id="PF08352">
    <property type="entry name" value="oligo_HPY"/>
    <property type="match status" value="1"/>
</dbReference>
<dbReference type="NCBIfam" id="TIGR01727">
    <property type="entry name" value="oligo_HPY"/>
    <property type="match status" value="1"/>
</dbReference>
<feature type="transmembrane region" description="Helical" evidence="11">
    <location>
        <begin position="72"/>
        <end position="97"/>
    </location>
</feature>
<dbReference type="InterPro" id="IPR035906">
    <property type="entry name" value="MetI-like_sf"/>
</dbReference>
<keyword evidence="10 11" id="KW-0472">Membrane</keyword>
<dbReference type="PROSITE" id="PS50893">
    <property type="entry name" value="ABC_TRANSPORTER_2"/>
    <property type="match status" value="1"/>
</dbReference>
<comment type="similarity">
    <text evidence="11">Belongs to the binding-protein-dependent transport system permease family.</text>
</comment>
<dbReference type="CDD" id="cd03257">
    <property type="entry name" value="ABC_NikE_OppD_transporters"/>
    <property type="match status" value="1"/>
</dbReference>
<dbReference type="PROSITE" id="PS50928">
    <property type="entry name" value="ABC_TM1"/>
    <property type="match status" value="1"/>
</dbReference>
<dbReference type="InterPro" id="IPR000515">
    <property type="entry name" value="MetI-like"/>
</dbReference>
<feature type="transmembrane region" description="Helical" evidence="11">
    <location>
        <begin position="190"/>
        <end position="213"/>
    </location>
</feature>
<evidence type="ECO:0000313" key="14">
    <source>
        <dbReference type="EMBL" id="TMR39659.1"/>
    </source>
</evidence>
<dbReference type="Gene3D" id="1.10.3720.10">
    <property type="entry name" value="MetI-like"/>
    <property type="match status" value="1"/>
</dbReference>
<keyword evidence="4 11" id="KW-0813">Transport</keyword>
<dbReference type="GO" id="GO:0055085">
    <property type="term" value="P:transmembrane transport"/>
    <property type="evidence" value="ECO:0007669"/>
    <property type="project" value="InterPro"/>
</dbReference>
<dbReference type="GO" id="GO:0015833">
    <property type="term" value="P:peptide transport"/>
    <property type="evidence" value="ECO:0007669"/>
    <property type="project" value="InterPro"/>
</dbReference>
<evidence type="ECO:0000256" key="8">
    <source>
        <dbReference type="ARBA" id="ARBA00022840"/>
    </source>
</evidence>
<dbReference type="AlphaFoldDB" id="A0A5S4H3S1"/>
<dbReference type="InterPro" id="IPR013563">
    <property type="entry name" value="Oligopep_ABC_C"/>
</dbReference>
<dbReference type="GO" id="GO:0005524">
    <property type="term" value="F:ATP binding"/>
    <property type="evidence" value="ECO:0007669"/>
    <property type="project" value="UniProtKB-KW"/>
</dbReference>
<dbReference type="CDD" id="cd06261">
    <property type="entry name" value="TM_PBP2"/>
    <property type="match status" value="1"/>
</dbReference>
<comment type="caution">
    <text evidence="14">The sequence shown here is derived from an EMBL/GenBank/DDBJ whole genome shotgun (WGS) entry which is preliminary data.</text>
</comment>
<dbReference type="Pfam" id="PF00005">
    <property type="entry name" value="ABC_tran"/>
    <property type="match status" value="1"/>
</dbReference>
<evidence type="ECO:0000256" key="6">
    <source>
        <dbReference type="ARBA" id="ARBA00022692"/>
    </source>
</evidence>
<gene>
    <name evidence="14" type="ORF">ETD85_01220</name>
</gene>
<evidence type="ECO:0000256" key="7">
    <source>
        <dbReference type="ARBA" id="ARBA00022741"/>
    </source>
</evidence>
<keyword evidence="15" id="KW-1185">Reference proteome</keyword>
<keyword evidence="6 11" id="KW-0812">Transmembrane</keyword>
<dbReference type="InterPro" id="IPR003593">
    <property type="entry name" value="AAA+_ATPase"/>
</dbReference>
<dbReference type="PANTHER" id="PTHR43297:SF2">
    <property type="entry name" value="DIPEPTIDE TRANSPORT ATP-BINDING PROTEIN DPPD"/>
    <property type="match status" value="1"/>
</dbReference>
<dbReference type="InterPro" id="IPR050388">
    <property type="entry name" value="ABC_Ni/Peptide_Import"/>
</dbReference>
<evidence type="ECO:0000256" key="2">
    <source>
        <dbReference type="ARBA" id="ARBA00004202"/>
    </source>
</evidence>
<feature type="domain" description="ABC transporter" evidence="12">
    <location>
        <begin position="287"/>
        <end position="514"/>
    </location>
</feature>
<feature type="domain" description="ABC transmembrane type-1" evidence="13">
    <location>
        <begin position="69"/>
        <end position="258"/>
    </location>
</feature>
<evidence type="ECO:0000256" key="9">
    <source>
        <dbReference type="ARBA" id="ARBA00022989"/>
    </source>
</evidence>
<dbReference type="Proteomes" id="UP000306628">
    <property type="component" value="Unassembled WGS sequence"/>
</dbReference>
<keyword evidence="9 11" id="KW-1133">Transmembrane helix</keyword>
<dbReference type="InterPro" id="IPR003439">
    <property type="entry name" value="ABC_transporter-like_ATP-bd"/>
</dbReference>
<dbReference type="GO" id="GO:0016887">
    <property type="term" value="F:ATP hydrolysis activity"/>
    <property type="evidence" value="ECO:0007669"/>
    <property type="project" value="InterPro"/>
</dbReference>
<name>A0A5S4H3S1_9ACTN</name>
<protein>
    <submittedName>
        <fullName evidence="14">Dipeptide/oligopeptide/nickel ABC transporter permease/ATP-binding protein</fullName>
    </submittedName>
</protein>
<dbReference type="Gene3D" id="3.40.50.300">
    <property type="entry name" value="P-loop containing nucleotide triphosphate hydrolases"/>
    <property type="match status" value="1"/>
</dbReference>
<feature type="transmembrane region" description="Helical" evidence="11">
    <location>
        <begin position="104"/>
        <end position="128"/>
    </location>
</feature>
<keyword evidence="7" id="KW-0547">Nucleotide-binding</keyword>
<keyword evidence="8 14" id="KW-0067">ATP-binding</keyword>
<evidence type="ECO:0000256" key="10">
    <source>
        <dbReference type="ARBA" id="ARBA00023136"/>
    </source>
</evidence>
<dbReference type="PROSITE" id="PS00211">
    <property type="entry name" value="ABC_TRANSPORTER_1"/>
    <property type="match status" value="1"/>
</dbReference>
<dbReference type="SUPFAM" id="SSF161098">
    <property type="entry name" value="MetI-like"/>
    <property type="match status" value="1"/>
</dbReference>